<dbReference type="Pfam" id="PF02082">
    <property type="entry name" value="Rrf2"/>
    <property type="match status" value="1"/>
</dbReference>
<protein>
    <submittedName>
        <fullName evidence="1">Transcriptional regulator</fullName>
    </submittedName>
</protein>
<organism evidence="1 2">
    <name type="scientific">Philodulcilactobacillus myokoensis</name>
    <dbReference type="NCBI Taxonomy" id="2929573"/>
    <lineage>
        <taxon>Bacteria</taxon>
        <taxon>Bacillati</taxon>
        <taxon>Bacillota</taxon>
        <taxon>Bacilli</taxon>
        <taxon>Lactobacillales</taxon>
        <taxon>Lactobacillaceae</taxon>
        <taxon>Philodulcilactobacillus</taxon>
    </lineage>
</organism>
<dbReference type="EMBL" id="BRPL01000002">
    <property type="protein sequence ID" value="GLB46137.1"/>
    <property type="molecule type" value="Genomic_DNA"/>
</dbReference>
<dbReference type="InterPro" id="IPR036388">
    <property type="entry name" value="WH-like_DNA-bd_sf"/>
</dbReference>
<dbReference type="Gene3D" id="1.10.10.10">
    <property type="entry name" value="Winged helix-like DNA-binding domain superfamily/Winged helix DNA-binding domain"/>
    <property type="match status" value="1"/>
</dbReference>
<dbReference type="AlphaFoldDB" id="A0A9W6AZC2"/>
<dbReference type="GO" id="GO:0003700">
    <property type="term" value="F:DNA-binding transcription factor activity"/>
    <property type="evidence" value="ECO:0007669"/>
    <property type="project" value="TreeGrafter"/>
</dbReference>
<proteinExistence type="predicted"/>
<reference evidence="1" key="1">
    <citation type="submission" date="2022-07" db="EMBL/GenBank/DDBJ databases">
        <authorList>
            <person name="Kouya T."/>
            <person name="Ishiyama Y."/>
        </authorList>
    </citation>
    <scope>NUCLEOTIDE SEQUENCE</scope>
    <source>
        <strain evidence="1">WR16-4</strain>
    </source>
</reference>
<dbReference type="PANTHER" id="PTHR33221:SF15">
    <property type="entry name" value="HTH-TYPE TRANSCRIPTIONAL REGULATOR YWGB-RELATED"/>
    <property type="match status" value="1"/>
</dbReference>
<dbReference type="SUPFAM" id="SSF46785">
    <property type="entry name" value="Winged helix' DNA-binding domain"/>
    <property type="match status" value="1"/>
</dbReference>
<accession>A0A9W6AZC2</accession>
<dbReference type="InterPro" id="IPR036390">
    <property type="entry name" value="WH_DNA-bd_sf"/>
</dbReference>
<dbReference type="RefSeq" id="WP_286135597.1">
    <property type="nucleotide sequence ID" value="NZ_BRPL01000002.1"/>
</dbReference>
<evidence type="ECO:0000313" key="1">
    <source>
        <dbReference type="EMBL" id="GLB46137.1"/>
    </source>
</evidence>
<sequence>MKYSHKLSDAIHILTYVQVFKDGDLSSRAIASSIETNPSLVRQLISLLSKAGLLNSHPGKSGLSLAKPATQISILDVYDALGHAPLLHIDPKTNVKCIVGGNIQSVLNQEYDEIQRAAERKMDEITIQDITNHILVLHQNRR</sequence>
<dbReference type="Proteomes" id="UP001144204">
    <property type="component" value="Unassembled WGS sequence"/>
</dbReference>
<dbReference type="PANTHER" id="PTHR33221">
    <property type="entry name" value="WINGED HELIX-TURN-HELIX TRANSCRIPTIONAL REGULATOR, RRF2 FAMILY"/>
    <property type="match status" value="1"/>
</dbReference>
<keyword evidence="2" id="KW-1185">Reference proteome</keyword>
<evidence type="ECO:0000313" key="2">
    <source>
        <dbReference type="Proteomes" id="UP001144204"/>
    </source>
</evidence>
<gene>
    <name evidence="1" type="ORF">WR164_01160</name>
</gene>
<reference evidence="1" key="2">
    <citation type="journal article" date="2023" name="PLoS ONE">
        <title>Philodulcilactobacillus myokoensis gen. nov., sp. nov., a fructophilic, acidophilic, and agar-phobic lactic acid bacterium isolated from fermented vegetable extracts.</title>
        <authorList>
            <person name="Kouya T."/>
            <person name="Ishiyama Y."/>
            <person name="Ohashi S."/>
            <person name="Kumakubo R."/>
            <person name="Yamazaki T."/>
            <person name="Otaki T."/>
        </authorList>
    </citation>
    <scope>NUCLEOTIDE SEQUENCE</scope>
    <source>
        <strain evidence="1">WR16-4</strain>
    </source>
</reference>
<dbReference type="PROSITE" id="PS51197">
    <property type="entry name" value="HTH_RRF2_2"/>
    <property type="match status" value="1"/>
</dbReference>
<dbReference type="GO" id="GO:0005829">
    <property type="term" value="C:cytosol"/>
    <property type="evidence" value="ECO:0007669"/>
    <property type="project" value="TreeGrafter"/>
</dbReference>
<comment type="caution">
    <text evidence="1">The sequence shown here is derived from an EMBL/GenBank/DDBJ whole genome shotgun (WGS) entry which is preliminary data.</text>
</comment>
<dbReference type="InterPro" id="IPR000944">
    <property type="entry name" value="Tscrpt_reg_Rrf2"/>
</dbReference>
<name>A0A9W6AZC2_9LACO</name>